<feature type="domain" description="GCVT N-terminal" evidence="5">
    <location>
        <begin position="40"/>
        <end position="155"/>
    </location>
</feature>
<dbReference type="EMBL" id="CP046236">
    <property type="protein sequence ID" value="WFD48386.1"/>
    <property type="molecule type" value="Genomic_DNA"/>
</dbReference>
<name>A0ABY8ES21_MALFU</name>
<keyword evidence="2" id="KW-0809">Transit peptide</keyword>
<evidence type="ECO:0000256" key="4">
    <source>
        <dbReference type="ARBA" id="ARBA00093447"/>
    </source>
</evidence>
<dbReference type="InterPro" id="IPR017703">
    <property type="entry name" value="YgfZ/GCV_T_CS"/>
</dbReference>
<dbReference type="InterPro" id="IPR045179">
    <property type="entry name" value="YgfZ/GcvT"/>
</dbReference>
<dbReference type="NCBIfam" id="TIGR03317">
    <property type="entry name" value="ygfZ_signature"/>
    <property type="match status" value="1"/>
</dbReference>
<evidence type="ECO:0000256" key="1">
    <source>
        <dbReference type="ARBA" id="ARBA00004173"/>
    </source>
</evidence>
<dbReference type="SUPFAM" id="SSF103025">
    <property type="entry name" value="Folate-binding domain"/>
    <property type="match status" value="1"/>
</dbReference>
<evidence type="ECO:0000259" key="6">
    <source>
        <dbReference type="Pfam" id="PF25455"/>
    </source>
</evidence>
<feature type="domain" description="CAF17 C-terminal" evidence="6">
    <location>
        <begin position="256"/>
        <end position="365"/>
    </location>
</feature>
<reference evidence="7 8" key="1">
    <citation type="journal article" date="2020" name="Elife">
        <title>Loss of centromere function drives karyotype evolution in closely related Malassezia species.</title>
        <authorList>
            <person name="Sankaranarayanan S.R."/>
            <person name="Ianiri G."/>
            <person name="Coelho M.A."/>
            <person name="Reza M.H."/>
            <person name="Thimmappa B.C."/>
            <person name="Ganguly P."/>
            <person name="Vadnala R.N."/>
            <person name="Sun S."/>
            <person name="Siddharthan R."/>
            <person name="Tellgren-Roth C."/>
            <person name="Dawson T.L."/>
            <person name="Heitman J."/>
            <person name="Sanyal K."/>
        </authorList>
    </citation>
    <scope>NUCLEOTIDE SEQUENCE [LARGE SCALE GENOMIC DNA]</scope>
    <source>
        <strain evidence="7">CBS14141</strain>
    </source>
</reference>
<gene>
    <name evidence="7" type="primary">CAF17</name>
    <name evidence="7" type="ORF">GLX27_003056</name>
</gene>
<evidence type="ECO:0000259" key="5">
    <source>
        <dbReference type="Pfam" id="PF01571"/>
    </source>
</evidence>
<dbReference type="Pfam" id="PF25455">
    <property type="entry name" value="Beta-barrel_CAF17_C"/>
    <property type="match status" value="1"/>
</dbReference>
<dbReference type="Gene3D" id="3.30.1360.120">
    <property type="entry name" value="Probable tRNA modification gtpase trme, domain 1"/>
    <property type="match status" value="1"/>
</dbReference>
<dbReference type="PANTHER" id="PTHR22602">
    <property type="entry name" value="TRANSFERASE CAF17, MITOCHONDRIAL-RELATED"/>
    <property type="match status" value="1"/>
</dbReference>
<evidence type="ECO:0000256" key="2">
    <source>
        <dbReference type="ARBA" id="ARBA00022946"/>
    </source>
</evidence>
<protein>
    <submittedName>
        <fullName evidence="7">Ccr4 associated factor</fullName>
    </submittedName>
</protein>
<sequence>MLRRFAYALGMPRGACGAVRYLSSGPARTSVAKLPRRTVLELEGRDTFKFLQGAITNNVQRLEEERRAGDVVRDVFYAAFLNPQGRMVSDALLYHRVQAKDPSVLIEVDSQIEGELVKFLKRFKLRSKFRITDVSDAWDVRQVWGPGAEALIGNAPTDDPRIVAVRDVRAPAMGWRVLSPAGDTPSFLASADQVTHEEYSVHRMLSGVPEGADELASGASLPLECCVDYMNGVDFHKGCYIGQELTARTHFTGLIRKRVMPVLLTRPDEPAPQPPQVDPARITELPARGADVRLTSANQADTGGRPRRARSAGKFLGGVQNVGLALLRLEQVAQTQSGPSAPQLLIECADGSTAQLHAWRPEWWPADTDGHSE</sequence>
<dbReference type="PANTHER" id="PTHR22602:SF0">
    <property type="entry name" value="TRANSFERASE CAF17, MITOCHONDRIAL-RELATED"/>
    <property type="match status" value="1"/>
</dbReference>
<keyword evidence="8" id="KW-1185">Reference proteome</keyword>
<dbReference type="Pfam" id="PF01571">
    <property type="entry name" value="GCV_T"/>
    <property type="match status" value="1"/>
</dbReference>
<organism evidence="7 8">
    <name type="scientific">Malassezia furfur</name>
    <name type="common">Pityriasis versicolor infection agent</name>
    <name type="synonym">Pityrosporum furfur</name>
    <dbReference type="NCBI Taxonomy" id="55194"/>
    <lineage>
        <taxon>Eukaryota</taxon>
        <taxon>Fungi</taxon>
        <taxon>Dikarya</taxon>
        <taxon>Basidiomycota</taxon>
        <taxon>Ustilaginomycotina</taxon>
        <taxon>Malasseziomycetes</taxon>
        <taxon>Malasseziales</taxon>
        <taxon>Malasseziaceae</taxon>
        <taxon>Malassezia</taxon>
    </lineage>
</organism>
<dbReference type="InterPro" id="IPR027266">
    <property type="entry name" value="TrmE/GcvT-like"/>
</dbReference>
<evidence type="ECO:0000313" key="8">
    <source>
        <dbReference type="Proteomes" id="UP000818624"/>
    </source>
</evidence>
<comment type="similarity">
    <text evidence="4">Belongs to the GcvT family. CAF17/IBA57 subfamily.</text>
</comment>
<keyword evidence="3" id="KW-0496">Mitochondrion</keyword>
<comment type="subcellular location">
    <subcellularLocation>
        <location evidence="1">Mitochondrion</location>
    </subcellularLocation>
</comment>
<dbReference type="InterPro" id="IPR057460">
    <property type="entry name" value="CAF17_C"/>
</dbReference>
<evidence type="ECO:0000313" key="7">
    <source>
        <dbReference type="EMBL" id="WFD48386.1"/>
    </source>
</evidence>
<evidence type="ECO:0000256" key="3">
    <source>
        <dbReference type="ARBA" id="ARBA00023128"/>
    </source>
</evidence>
<accession>A0ABY8ES21</accession>
<dbReference type="InterPro" id="IPR006222">
    <property type="entry name" value="GCVT_N"/>
</dbReference>
<dbReference type="Proteomes" id="UP000818624">
    <property type="component" value="Chromosome 3"/>
</dbReference>
<proteinExistence type="inferred from homology"/>